<name>A0A7J7UWW8_RHIFE</name>
<dbReference type="AlphaFoldDB" id="A0A7J7UWW8"/>
<dbReference type="EMBL" id="JACAGC010000015">
    <property type="protein sequence ID" value="KAF6317417.1"/>
    <property type="molecule type" value="Genomic_DNA"/>
</dbReference>
<dbReference type="Proteomes" id="UP000585614">
    <property type="component" value="Unassembled WGS sequence"/>
</dbReference>
<feature type="region of interest" description="Disordered" evidence="1">
    <location>
        <begin position="52"/>
        <end position="135"/>
    </location>
</feature>
<feature type="compositionally biased region" description="Polar residues" evidence="1">
    <location>
        <begin position="7"/>
        <end position="24"/>
    </location>
</feature>
<accession>A0A7J7UWW8</accession>
<reference evidence="2 3" key="1">
    <citation type="journal article" date="2020" name="Nature">
        <title>Six reference-quality genomes reveal evolution of bat adaptations.</title>
        <authorList>
            <person name="Jebb D."/>
            <person name="Huang Z."/>
            <person name="Pippel M."/>
            <person name="Hughes G.M."/>
            <person name="Lavrichenko K."/>
            <person name="Devanna P."/>
            <person name="Winkler S."/>
            <person name="Jermiin L.S."/>
            <person name="Skirmuntt E.C."/>
            <person name="Katzourakis A."/>
            <person name="Burkitt-Gray L."/>
            <person name="Ray D.A."/>
            <person name="Sullivan K.A.M."/>
            <person name="Roscito J.G."/>
            <person name="Kirilenko B.M."/>
            <person name="Davalos L.M."/>
            <person name="Corthals A.P."/>
            <person name="Power M.L."/>
            <person name="Jones G."/>
            <person name="Ransome R.D."/>
            <person name="Dechmann D.K.N."/>
            <person name="Locatelli A.G."/>
            <person name="Puechmaille S.J."/>
            <person name="Fedrigo O."/>
            <person name="Jarvis E.D."/>
            <person name="Hiller M."/>
            <person name="Vernes S.C."/>
            <person name="Myers E.W."/>
            <person name="Teeling E.C."/>
        </authorList>
    </citation>
    <scope>NUCLEOTIDE SEQUENCE [LARGE SCALE GENOMIC DNA]</scope>
    <source>
        <strain evidence="2">MRhiFer1</strain>
        <tissue evidence="2">Lung</tissue>
    </source>
</reference>
<feature type="compositionally biased region" description="Basic and acidic residues" evidence="1">
    <location>
        <begin position="107"/>
        <end position="116"/>
    </location>
</feature>
<proteinExistence type="predicted"/>
<protein>
    <submittedName>
        <fullName evidence="2">Uncharacterized protein</fullName>
    </submittedName>
</protein>
<sequence length="135" mass="15014">MSPAKLGQSSLTKSRTPISRNPAPTSRVLAFHMRNPVQEFVSHRLNRGSRRSFIPEAQPTCPIPSSIQKPSWLPQLQEPGPLRRGIVTPPMLQGPGPQELTPNAPRAEWEGSEHEGIPGPGARRHPRRRELAWTT</sequence>
<comment type="caution">
    <text evidence="2">The sequence shown here is derived from an EMBL/GenBank/DDBJ whole genome shotgun (WGS) entry which is preliminary data.</text>
</comment>
<evidence type="ECO:0000256" key="1">
    <source>
        <dbReference type="SAM" id="MobiDB-lite"/>
    </source>
</evidence>
<feature type="region of interest" description="Disordered" evidence="1">
    <location>
        <begin position="1"/>
        <end position="25"/>
    </location>
</feature>
<organism evidence="2 3">
    <name type="scientific">Rhinolophus ferrumequinum</name>
    <name type="common">Greater horseshoe bat</name>
    <dbReference type="NCBI Taxonomy" id="59479"/>
    <lineage>
        <taxon>Eukaryota</taxon>
        <taxon>Metazoa</taxon>
        <taxon>Chordata</taxon>
        <taxon>Craniata</taxon>
        <taxon>Vertebrata</taxon>
        <taxon>Euteleostomi</taxon>
        <taxon>Mammalia</taxon>
        <taxon>Eutheria</taxon>
        <taxon>Laurasiatheria</taxon>
        <taxon>Chiroptera</taxon>
        <taxon>Yinpterochiroptera</taxon>
        <taxon>Rhinolophoidea</taxon>
        <taxon>Rhinolophidae</taxon>
        <taxon>Rhinolophinae</taxon>
        <taxon>Rhinolophus</taxon>
    </lineage>
</organism>
<evidence type="ECO:0000313" key="2">
    <source>
        <dbReference type="EMBL" id="KAF6317417.1"/>
    </source>
</evidence>
<evidence type="ECO:0000313" key="3">
    <source>
        <dbReference type="Proteomes" id="UP000585614"/>
    </source>
</evidence>
<gene>
    <name evidence="2" type="ORF">mRhiFer1_008479</name>
</gene>